<dbReference type="AlphaFoldDB" id="A0A7J7MLE0"/>
<dbReference type="OrthoDB" id="4062651at2759"/>
<gene>
    <name evidence="1" type="ORF">GIB67_007156</name>
</gene>
<reference evidence="1 2" key="1">
    <citation type="journal article" date="2020" name="IScience">
        <title>Genome Sequencing of the Endangered Kingdonia uniflora (Circaeasteraceae, Ranunculales) Reveals Potential Mechanisms of Evolutionary Specialization.</title>
        <authorList>
            <person name="Sun Y."/>
            <person name="Deng T."/>
            <person name="Zhang A."/>
            <person name="Moore M.J."/>
            <person name="Landis J.B."/>
            <person name="Lin N."/>
            <person name="Zhang H."/>
            <person name="Zhang X."/>
            <person name="Huang J."/>
            <person name="Zhang X."/>
            <person name="Sun H."/>
            <person name="Wang H."/>
        </authorList>
    </citation>
    <scope>NUCLEOTIDE SEQUENCE [LARGE SCALE GENOMIC DNA]</scope>
    <source>
        <strain evidence="1">TB1705</strain>
        <tissue evidence="1">Leaf</tissue>
    </source>
</reference>
<proteinExistence type="predicted"/>
<keyword evidence="2" id="KW-1185">Reference proteome</keyword>
<organism evidence="1 2">
    <name type="scientific">Kingdonia uniflora</name>
    <dbReference type="NCBI Taxonomy" id="39325"/>
    <lineage>
        <taxon>Eukaryota</taxon>
        <taxon>Viridiplantae</taxon>
        <taxon>Streptophyta</taxon>
        <taxon>Embryophyta</taxon>
        <taxon>Tracheophyta</taxon>
        <taxon>Spermatophyta</taxon>
        <taxon>Magnoliopsida</taxon>
        <taxon>Ranunculales</taxon>
        <taxon>Circaeasteraceae</taxon>
        <taxon>Kingdonia</taxon>
    </lineage>
</organism>
<dbReference type="EMBL" id="JACGCM010001406">
    <property type="protein sequence ID" value="KAF6155719.1"/>
    <property type="molecule type" value="Genomic_DNA"/>
</dbReference>
<dbReference type="PANTHER" id="PTHR33491">
    <property type="entry name" value="OSJNBA0016N04.9 PROTEIN"/>
    <property type="match status" value="1"/>
</dbReference>
<evidence type="ECO:0000313" key="2">
    <source>
        <dbReference type="Proteomes" id="UP000541444"/>
    </source>
</evidence>
<evidence type="ECO:0000313" key="1">
    <source>
        <dbReference type="EMBL" id="KAF6155719.1"/>
    </source>
</evidence>
<accession>A0A7J7MLE0</accession>
<sequence>MSSSSTEIVDAADVHLKMKNDELSRKSKLCENCRSDGLFDVPFSEEEKQTGGSSVLSSFESKRLECGVLRRQSSPCSRDISLNGAMTVNLEVSYGCYDKFGASTNNAPWGITLSSPFTFFDTQNKFTAIGCDTYAVISDSSVVFFESGCTSIYVNEDNVVEGSCSGIGCCQTTIPKNLITLNVSLSSFYNHNYSWAYNPYNYAFLADSEQLNFSRSDL</sequence>
<comment type="caution">
    <text evidence="1">The sequence shown here is derived from an EMBL/GenBank/DDBJ whole genome shotgun (WGS) entry which is preliminary data.</text>
</comment>
<dbReference type="Proteomes" id="UP000541444">
    <property type="component" value="Unassembled WGS sequence"/>
</dbReference>
<protein>
    <submittedName>
        <fullName evidence="1">Uncharacterized protein</fullName>
    </submittedName>
</protein>
<name>A0A7J7MLE0_9MAGN</name>